<dbReference type="EMBL" id="CP000155">
    <property type="protein sequence ID" value="ABC31364.1"/>
    <property type="molecule type" value="Genomic_DNA"/>
</dbReference>
<dbReference type="eggNOG" id="COG1277">
    <property type="taxonomic scope" value="Bacteria"/>
</dbReference>
<dbReference type="Pfam" id="PF09822">
    <property type="entry name" value="ABC_transp_aux"/>
    <property type="match status" value="1"/>
</dbReference>
<proteinExistence type="predicted"/>
<dbReference type="AlphaFoldDB" id="Q2SDB0"/>
<evidence type="ECO:0000313" key="5">
    <source>
        <dbReference type="Proteomes" id="UP000000238"/>
    </source>
</evidence>
<feature type="domain" description="DUF7088" evidence="3">
    <location>
        <begin position="442"/>
        <end position="526"/>
    </location>
</feature>
<evidence type="ECO:0000259" key="2">
    <source>
        <dbReference type="Pfam" id="PF09822"/>
    </source>
</evidence>
<dbReference type="OrthoDB" id="9794512at2"/>
<dbReference type="Proteomes" id="UP000000238">
    <property type="component" value="Chromosome"/>
</dbReference>
<gene>
    <name evidence="4" type="ordered locus">HCH_04665</name>
</gene>
<dbReference type="InterPro" id="IPR019196">
    <property type="entry name" value="ABC_transp_unknown"/>
</dbReference>
<reference evidence="4 5" key="1">
    <citation type="journal article" date="2005" name="Nucleic Acids Res.">
        <title>Genomic blueprint of Hahella chejuensis, a marine microbe producing an algicidal agent.</title>
        <authorList>
            <person name="Jeong H."/>
            <person name="Yim J.H."/>
            <person name="Lee C."/>
            <person name="Choi S.-H."/>
            <person name="Park Y.K."/>
            <person name="Yoon S.H."/>
            <person name="Hur C.-G."/>
            <person name="Kang H.-Y."/>
            <person name="Kim D."/>
            <person name="Lee H.H."/>
            <person name="Park K.H."/>
            <person name="Park S.-H."/>
            <person name="Park H.-S."/>
            <person name="Lee H.K."/>
            <person name="Oh T.K."/>
            <person name="Kim J.F."/>
        </authorList>
    </citation>
    <scope>NUCLEOTIDE SEQUENCE [LARGE SCALE GENOMIC DNA]</scope>
    <source>
        <strain evidence="4 5">KCTC 2396</strain>
    </source>
</reference>
<feature type="domain" description="DUF7088" evidence="3">
    <location>
        <begin position="287"/>
        <end position="389"/>
    </location>
</feature>
<keyword evidence="5" id="KW-1185">Reference proteome</keyword>
<feature type="domain" description="ABC-type uncharacterised transport system" evidence="2">
    <location>
        <begin position="592"/>
        <end position="904"/>
    </location>
</feature>
<dbReference type="RefSeq" id="WP_011398429.1">
    <property type="nucleotide sequence ID" value="NC_007645.1"/>
</dbReference>
<name>Q2SDB0_HAHCH</name>
<dbReference type="STRING" id="349521.HCH_04665"/>
<dbReference type="Pfam" id="PF12679">
    <property type="entry name" value="ABC2_membrane_2"/>
    <property type="match status" value="1"/>
</dbReference>
<accession>Q2SDB0</accession>
<organism evidence="4 5">
    <name type="scientific">Hahella chejuensis (strain KCTC 2396)</name>
    <dbReference type="NCBI Taxonomy" id="349521"/>
    <lineage>
        <taxon>Bacteria</taxon>
        <taxon>Pseudomonadati</taxon>
        <taxon>Pseudomonadota</taxon>
        <taxon>Gammaproteobacteria</taxon>
        <taxon>Oceanospirillales</taxon>
        <taxon>Hahellaceae</taxon>
        <taxon>Hahella</taxon>
    </lineage>
</organism>
<evidence type="ECO:0000256" key="1">
    <source>
        <dbReference type="SAM" id="MobiDB-lite"/>
    </source>
</evidence>
<dbReference type="HOGENOM" id="CLU_305184_0_0_6"/>
<evidence type="ECO:0000259" key="3">
    <source>
        <dbReference type="Pfam" id="PF23357"/>
    </source>
</evidence>
<dbReference type="Pfam" id="PF23357">
    <property type="entry name" value="DUF7088"/>
    <property type="match status" value="2"/>
</dbReference>
<sequence>MLPDKNVLRMAGKEVSQFFSSPVAFVFLAAFLAVNLFIFFWVEAFFARNIADVRPLFEWMPLLLIFLVAALTMRMWSDEKRMGTIEFLMTLPVTPLQLVLGKFIACFILLLIAMALTLPIPITVSYLGHLDWGPVIGAYVAALCLGAAYLAIGLYVSAKNESQIVSLIITVLVCSLLYLLGSDTLVDLFGYSTGEVLKQLGTGSRFESITRGVIDIRDLYYYLSLVGVFLALNVLALEKQRWANSDGARSHHRAWYAVSGLMIANLFAANLWLSEVKTLRADLTDGNLYSINDATRDYLSQLQEPLLVRGYFSAKTHPLLAPLVPQLRDLIKEYEVAGGDKVRVEFVDPQSNPELEDEANNKYSIRPVPFQVSDKYQASLVNSYFNVLISYGDQFEVLGFRDLIEVKDRNESDLDVRLRNPEYDITKAIKKVLYAYQSQGDLFATINTPVKLNGYVSSAQQLPPELQTLAQDLNDVLADIKQESNGKFSYELQDPNAGDGSLAQQIQQDFGMQPMTTSLLSDDRFYFYLLMNDSKQYVQIALPDSLDKEGLKRNIESGLKRFSAGFTKTLALVVPESDADPYMQQFGQQSSPSFKTLRDKLMETMTVKTIDLKDGLVPEDADILMLAAPESLSDKQLFAVDQFLMKGGTVLLSTSPYQTRMTSSSLTAGKHTSGLETWLQNYGINLAQSMVLDPQNASFPIPVTRNVGGMSFREVRLLDYPYFADIRDTGMNQDSAITSGLPNVTMSWASPIELDKEKTKALQVTELLRSSPQSWVSDKLDVTPRVSADGHISPWTSEGEPESYLVGVALEGRFESSFKGKESPLLSEANNANEADQAPTEGGQAAQQDDKAEKTHFGGVIDKSPESARIILFSSNEFLNDQTISLISSTERAPYLNSMQLVQNAVEWSLEDRSLLQIRSRSHFANTLYPMSAERQQFWEYLNYGLAIAGLALLYALFRLWFNRRQSYYAGMLELGRA</sequence>
<protein>
    <submittedName>
        <fullName evidence="4">ABC-type transport system involved in multi-copper enzyme maturation, permease component</fullName>
    </submittedName>
</protein>
<dbReference type="eggNOG" id="COG3225">
    <property type="taxonomic scope" value="Bacteria"/>
</dbReference>
<dbReference type="InterPro" id="IPR055396">
    <property type="entry name" value="DUF7088"/>
</dbReference>
<evidence type="ECO:0000313" key="4">
    <source>
        <dbReference type="EMBL" id="ABC31364.1"/>
    </source>
</evidence>
<feature type="region of interest" description="Disordered" evidence="1">
    <location>
        <begin position="832"/>
        <end position="853"/>
    </location>
</feature>
<dbReference type="GO" id="GO:0140359">
    <property type="term" value="F:ABC-type transporter activity"/>
    <property type="evidence" value="ECO:0007669"/>
    <property type="project" value="InterPro"/>
</dbReference>
<dbReference type="KEGG" id="hch:HCH_04665"/>
<dbReference type="TCDB" id="3.A.1.132.4">
    <property type="family name" value="the atp-binding cassette (abc) superfamily"/>
</dbReference>
<dbReference type="GO" id="GO:0005886">
    <property type="term" value="C:plasma membrane"/>
    <property type="evidence" value="ECO:0007669"/>
    <property type="project" value="UniProtKB-SubCell"/>
</dbReference>